<dbReference type="CDD" id="cd03394">
    <property type="entry name" value="PAP2_like_5"/>
    <property type="match status" value="1"/>
</dbReference>
<evidence type="ECO:0000256" key="2">
    <source>
        <dbReference type="ARBA" id="ARBA00032707"/>
    </source>
</evidence>
<sequence length="169" mass="17995">MLALGLGLVTGTSQAGFTQSSGDVLKYAMPAAAAGLAGYEQDWQGLKQFGLAFGSTAATTWALKQGVQRERPNGSGDDAFPSGHAASAFSSASFIQRRYGWQLGAPAYLLAAWTGYSRIPNRDHHWSDVLAGAAIGVGFSYLWVEADPAWQLTPWTDGKQYGLRLDGSF</sequence>
<dbReference type="Pfam" id="PF01569">
    <property type="entry name" value="PAP2"/>
    <property type="match status" value="1"/>
</dbReference>
<dbReference type="Gene3D" id="1.20.144.10">
    <property type="entry name" value="Phosphatidic acid phosphatase type 2/haloperoxidase"/>
    <property type="match status" value="1"/>
</dbReference>
<feature type="domain" description="Phosphatidic acid phosphatase type 2/haloperoxidase" evidence="4">
    <location>
        <begin position="44"/>
        <end position="144"/>
    </location>
</feature>
<gene>
    <name evidence="5" type="ORF">GCM10023095_05580</name>
</gene>
<comment type="catalytic activity">
    <reaction evidence="3">
        <text>di-trans,octa-cis-undecaprenyl diphosphate + H2O = di-trans,octa-cis-undecaprenyl phosphate + phosphate + H(+)</text>
        <dbReference type="Rhea" id="RHEA:28094"/>
        <dbReference type="ChEBI" id="CHEBI:15377"/>
        <dbReference type="ChEBI" id="CHEBI:15378"/>
        <dbReference type="ChEBI" id="CHEBI:43474"/>
        <dbReference type="ChEBI" id="CHEBI:58405"/>
        <dbReference type="ChEBI" id="CHEBI:60392"/>
        <dbReference type="EC" id="3.6.1.27"/>
    </reaction>
</comment>
<dbReference type="Proteomes" id="UP001501321">
    <property type="component" value="Unassembled WGS sequence"/>
</dbReference>
<dbReference type="EMBL" id="BAABFC010000003">
    <property type="protein sequence ID" value="GAA4494251.1"/>
    <property type="molecule type" value="Genomic_DNA"/>
</dbReference>
<comment type="caution">
    <text evidence="5">The sequence shown here is derived from an EMBL/GenBank/DDBJ whole genome shotgun (WGS) entry which is preliminary data.</text>
</comment>
<dbReference type="SMART" id="SM00014">
    <property type="entry name" value="acidPPc"/>
    <property type="match status" value="1"/>
</dbReference>
<evidence type="ECO:0000313" key="6">
    <source>
        <dbReference type="Proteomes" id="UP001501321"/>
    </source>
</evidence>
<dbReference type="EC" id="3.6.1.27" evidence="1"/>
<keyword evidence="6" id="KW-1185">Reference proteome</keyword>
<reference evidence="6" key="1">
    <citation type="journal article" date="2019" name="Int. J. Syst. Evol. Microbiol.">
        <title>The Global Catalogue of Microorganisms (GCM) 10K type strain sequencing project: providing services to taxonomists for standard genome sequencing and annotation.</title>
        <authorList>
            <consortium name="The Broad Institute Genomics Platform"/>
            <consortium name="The Broad Institute Genome Sequencing Center for Infectious Disease"/>
            <person name="Wu L."/>
            <person name="Ma J."/>
        </authorList>
    </citation>
    <scope>NUCLEOTIDE SEQUENCE [LARGE SCALE GENOMIC DNA]</scope>
    <source>
        <strain evidence="6">JCM 32226</strain>
    </source>
</reference>
<dbReference type="PANTHER" id="PTHR14969">
    <property type="entry name" value="SPHINGOSINE-1-PHOSPHATE PHOSPHOHYDROLASE"/>
    <property type="match status" value="1"/>
</dbReference>
<dbReference type="SUPFAM" id="SSF48317">
    <property type="entry name" value="Acid phosphatase/Vanadium-dependent haloperoxidase"/>
    <property type="match status" value="1"/>
</dbReference>
<dbReference type="InterPro" id="IPR036938">
    <property type="entry name" value="PAP2/HPO_sf"/>
</dbReference>
<protein>
    <recommendedName>
        <fullName evidence="1">undecaprenyl-diphosphate phosphatase</fullName>
        <ecNumber evidence="1">3.6.1.27</ecNumber>
    </recommendedName>
    <alternativeName>
        <fullName evidence="2">Undecaprenyl pyrophosphate phosphatase</fullName>
    </alternativeName>
</protein>
<evidence type="ECO:0000256" key="1">
    <source>
        <dbReference type="ARBA" id="ARBA00012374"/>
    </source>
</evidence>
<accession>A0ABP8PZL1</accession>
<evidence type="ECO:0000256" key="3">
    <source>
        <dbReference type="ARBA" id="ARBA00047594"/>
    </source>
</evidence>
<name>A0ABP8PZL1_9GAMM</name>
<evidence type="ECO:0000259" key="4">
    <source>
        <dbReference type="SMART" id="SM00014"/>
    </source>
</evidence>
<organism evidence="5 6">
    <name type="scientific">Pseudaeromonas paramecii</name>
    <dbReference type="NCBI Taxonomy" id="2138166"/>
    <lineage>
        <taxon>Bacteria</taxon>
        <taxon>Pseudomonadati</taxon>
        <taxon>Pseudomonadota</taxon>
        <taxon>Gammaproteobacteria</taxon>
        <taxon>Aeromonadales</taxon>
        <taxon>Aeromonadaceae</taxon>
        <taxon>Pseudaeromonas</taxon>
    </lineage>
</organism>
<dbReference type="InterPro" id="IPR000326">
    <property type="entry name" value="PAP2/HPO"/>
</dbReference>
<dbReference type="PANTHER" id="PTHR14969:SF13">
    <property type="entry name" value="AT30094P"/>
    <property type="match status" value="1"/>
</dbReference>
<proteinExistence type="predicted"/>
<evidence type="ECO:0000313" key="5">
    <source>
        <dbReference type="EMBL" id="GAA4494251.1"/>
    </source>
</evidence>